<accession>A0ABV8RTN2</accession>
<dbReference type="InterPro" id="IPR037401">
    <property type="entry name" value="SnoaL-like"/>
</dbReference>
<dbReference type="Pfam" id="PF13577">
    <property type="entry name" value="SnoaL_4"/>
    <property type="match status" value="1"/>
</dbReference>
<comment type="caution">
    <text evidence="2">The sequence shown here is derived from an EMBL/GenBank/DDBJ whole genome shotgun (WGS) entry which is preliminary data.</text>
</comment>
<protein>
    <submittedName>
        <fullName evidence="2">Nuclear transport factor 2 family protein</fullName>
    </submittedName>
</protein>
<dbReference type="RefSeq" id="WP_379539784.1">
    <property type="nucleotide sequence ID" value="NZ_JBHSDR010000008.1"/>
</dbReference>
<evidence type="ECO:0000259" key="1">
    <source>
        <dbReference type="Pfam" id="PF13577"/>
    </source>
</evidence>
<name>A0ABV8RTN2_9SPHN</name>
<dbReference type="EMBL" id="JBHSDR010000008">
    <property type="protein sequence ID" value="MFC4296257.1"/>
    <property type="molecule type" value="Genomic_DNA"/>
</dbReference>
<dbReference type="Gene3D" id="3.10.450.50">
    <property type="match status" value="1"/>
</dbReference>
<sequence>MITEREPATALDPRVARMLDKQDCIELVHKLARAIDRCDADLVRAVFHPDATDDHGGFKGTARDFIPWVMDVLAGMRRTQHVVGNILIELDGDVAHGESYFIAHHALPGAEGADTFMIAAGRYLDRFERRNGEWRIAHRGAVYDWSSAVPATDMWNRDQPNGYAFGTRGTSDASYRHFAGGAWLG</sequence>
<reference evidence="3" key="1">
    <citation type="journal article" date="2019" name="Int. J. Syst. Evol. Microbiol.">
        <title>The Global Catalogue of Microorganisms (GCM) 10K type strain sequencing project: providing services to taxonomists for standard genome sequencing and annotation.</title>
        <authorList>
            <consortium name="The Broad Institute Genomics Platform"/>
            <consortium name="The Broad Institute Genome Sequencing Center for Infectious Disease"/>
            <person name="Wu L."/>
            <person name="Ma J."/>
        </authorList>
    </citation>
    <scope>NUCLEOTIDE SEQUENCE [LARGE SCALE GENOMIC DNA]</scope>
    <source>
        <strain evidence="3">CGMCC 1.12989</strain>
    </source>
</reference>
<keyword evidence="3" id="KW-1185">Reference proteome</keyword>
<gene>
    <name evidence="2" type="ORF">ACFO0A_14465</name>
</gene>
<dbReference type="SUPFAM" id="SSF54427">
    <property type="entry name" value="NTF2-like"/>
    <property type="match status" value="1"/>
</dbReference>
<evidence type="ECO:0000313" key="3">
    <source>
        <dbReference type="Proteomes" id="UP001595828"/>
    </source>
</evidence>
<dbReference type="InterPro" id="IPR032710">
    <property type="entry name" value="NTF2-like_dom_sf"/>
</dbReference>
<dbReference type="CDD" id="cd00531">
    <property type="entry name" value="NTF2_like"/>
    <property type="match status" value="1"/>
</dbReference>
<dbReference type="Proteomes" id="UP001595828">
    <property type="component" value="Unassembled WGS sequence"/>
</dbReference>
<evidence type="ECO:0000313" key="2">
    <source>
        <dbReference type="EMBL" id="MFC4296257.1"/>
    </source>
</evidence>
<feature type="domain" description="SnoaL-like" evidence="1">
    <location>
        <begin position="17"/>
        <end position="139"/>
    </location>
</feature>
<organism evidence="2 3">
    <name type="scientific">Novosphingobium tardum</name>
    <dbReference type="NCBI Taxonomy" id="1538021"/>
    <lineage>
        <taxon>Bacteria</taxon>
        <taxon>Pseudomonadati</taxon>
        <taxon>Pseudomonadota</taxon>
        <taxon>Alphaproteobacteria</taxon>
        <taxon>Sphingomonadales</taxon>
        <taxon>Sphingomonadaceae</taxon>
        <taxon>Novosphingobium</taxon>
    </lineage>
</organism>
<proteinExistence type="predicted"/>